<proteinExistence type="predicted"/>
<protein>
    <submittedName>
        <fullName evidence="1">Uncharacterized protein</fullName>
    </submittedName>
</protein>
<accession>A0ABQ9U913</accession>
<dbReference type="Proteomes" id="UP001266305">
    <property type="component" value="Unassembled WGS sequence"/>
</dbReference>
<organism evidence="1 2">
    <name type="scientific">Saguinus oedipus</name>
    <name type="common">Cotton-top tamarin</name>
    <name type="synonym">Oedipomidas oedipus</name>
    <dbReference type="NCBI Taxonomy" id="9490"/>
    <lineage>
        <taxon>Eukaryota</taxon>
        <taxon>Metazoa</taxon>
        <taxon>Chordata</taxon>
        <taxon>Craniata</taxon>
        <taxon>Vertebrata</taxon>
        <taxon>Euteleostomi</taxon>
        <taxon>Mammalia</taxon>
        <taxon>Eutheria</taxon>
        <taxon>Euarchontoglires</taxon>
        <taxon>Primates</taxon>
        <taxon>Haplorrhini</taxon>
        <taxon>Platyrrhini</taxon>
        <taxon>Cebidae</taxon>
        <taxon>Callitrichinae</taxon>
        <taxon>Saguinus</taxon>
    </lineage>
</organism>
<keyword evidence="2" id="KW-1185">Reference proteome</keyword>
<evidence type="ECO:0000313" key="1">
    <source>
        <dbReference type="EMBL" id="KAK2093250.1"/>
    </source>
</evidence>
<comment type="caution">
    <text evidence="1">The sequence shown here is derived from an EMBL/GenBank/DDBJ whole genome shotgun (WGS) entry which is preliminary data.</text>
</comment>
<reference evidence="1 2" key="1">
    <citation type="submission" date="2023-05" db="EMBL/GenBank/DDBJ databases">
        <title>B98-5 Cell Line De Novo Hybrid Assembly: An Optical Mapping Approach.</title>
        <authorList>
            <person name="Kananen K."/>
            <person name="Auerbach J.A."/>
            <person name="Kautto E."/>
            <person name="Blachly J.S."/>
        </authorList>
    </citation>
    <scope>NUCLEOTIDE SEQUENCE [LARGE SCALE GENOMIC DNA]</scope>
    <source>
        <strain evidence="1">B95-8</strain>
        <tissue evidence="1">Cell line</tissue>
    </source>
</reference>
<feature type="non-terminal residue" evidence="1">
    <location>
        <position position="1"/>
    </location>
</feature>
<gene>
    <name evidence="1" type="ORF">P7K49_029779</name>
</gene>
<dbReference type="EMBL" id="JASSZA010000015">
    <property type="protein sequence ID" value="KAK2093250.1"/>
    <property type="molecule type" value="Genomic_DNA"/>
</dbReference>
<sequence length="83" mass="8911">AHIPWLAPASQHRLPSQILLLMQQGLLQELLPSAHPDKILPDTLQPVTLRPGPVSLTARASLWTWLAPGDTTTAAHSQGATLP</sequence>
<name>A0ABQ9U913_SAGOE</name>
<evidence type="ECO:0000313" key="2">
    <source>
        <dbReference type="Proteomes" id="UP001266305"/>
    </source>
</evidence>